<feature type="transmembrane region" description="Helical" evidence="1">
    <location>
        <begin position="231"/>
        <end position="256"/>
    </location>
</feature>
<feature type="transmembrane region" description="Helical" evidence="1">
    <location>
        <begin position="192"/>
        <end position="211"/>
    </location>
</feature>
<feature type="transmembrane region" description="Helical" evidence="1">
    <location>
        <begin position="50"/>
        <end position="69"/>
    </location>
</feature>
<feature type="transmembrane region" description="Helical" evidence="1">
    <location>
        <begin position="21"/>
        <end position="44"/>
    </location>
</feature>
<feature type="transmembrane region" description="Helical" evidence="1">
    <location>
        <begin position="108"/>
        <end position="124"/>
    </location>
</feature>
<evidence type="ECO:0000256" key="1">
    <source>
        <dbReference type="SAM" id="Phobius"/>
    </source>
</evidence>
<feature type="transmembrane region" description="Helical" evidence="1">
    <location>
        <begin position="160"/>
        <end position="180"/>
    </location>
</feature>
<feature type="transmembrane region" description="Helical" evidence="1">
    <location>
        <begin position="314"/>
        <end position="331"/>
    </location>
</feature>
<keyword evidence="1" id="KW-1133">Transmembrane helix</keyword>
<dbReference type="EMBL" id="WHPF01000013">
    <property type="protein sequence ID" value="NNV57223.1"/>
    <property type="molecule type" value="Genomic_DNA"/>
</dbReference>
<name>A0A8J8FG07_9BACT</name>
<feature type="transmembrane region" description="Helical" evidence="1">
    <location>
        <begin position="287"/>
        <end position="308"/>
    </location>
</feature>
<dbReference type="Proteomes" id="UP000598971">
    <property type="component" value="Unassembled WGS sequence"/>
</dbReference>
<keyword evidence="3" id="KW-1185">Reference proteome</keyword>
<evidence type="ECO:0000313" key="3">
    <source>
        <dbReference type="Proteomes" id="UP000598971"/>
    </source>
</evidence>
<evidence type="ECO:0000313" key="2">
    <source>
        <dbReference type="EMBL" id="NNV57223.1"/>
    </source>
</evidence>
<reference evidence="2" key="1">
    <citation type="submission" date="2019-10" db="EMBL/GenBank/DDBJ databases">
        <title>Draft genome sequence of Panacibacter sp. KCS-6.</title>
        <authorList>
            <person name="Yim K.J."/>
        </authorList>
    </citation>
    <scope>NUCLEOTIDE SEQUENCE</scope>
    <source>
        <strain evidence="2">KCS-6</strain>
    </source>
</reference>
<dbReference type="AlphaFoldDB" id="A0A8J8FG07"/>
<sequence>MKKRKKTRPKISKPQTSKSEVSIFTIVFFLLSLLLTYVIVLKGLEYNKRLFTWSFIALFLGLLLESYFIFRNLNSILKCFTISFFVSLFTFLPEKRERIYNFQNHIELWPYFFLISFIIGIIILKQKEITSRQTEGTTLLQSIALLYWLVDYKIFDNIDFPKVLFLVIAIGAILFSLINALTKINLGKSNRLFLSIWSSFVLMCFAVDNIIRVFSNGDIDQQNSLMTSIEVAIQYFFVGISSVYVVQNIYMLLAFLPEKNTKYKQTLYNAKKMHLDRYSNLQVSTRHTLLCICYCAILFVLNSIYNFIPRHTMIWVVIVTFPILLQIVKWARQKNNS</sequence>
<comment type="caution">
    <text evidence="2">The sequence shown here is derived from an EMBL/GenBank/DDBJ whole genome shotgun (WGS) entry which is preliminary data.</text>
</comment>
<dbReference type="RefSeq" id="WP_171609172.1">
    <property type="nucleotide sequence ID" value="NZ_WHPF01000013.1"/>
</dbReference>
<protein>
    <submittedName>
        <fullName evidence="2">Uncharacterized protein</fullName>
    </submittedName>
</protein>
<gene>
    <name evidence="2" type="ORF">GD597_17255</name>
</gene>
<keyword evidence="1" id="KW-0812">Transmembrane</keyword>
<feature type="transmembrane region" description="Helical" evidence="1">
    <location>
        <begin position="76"/>
        <end position="93"/>
    </location>
</feature>
<organism evidence="2 3">
    <name type="scientific">Limnovirga soli</name>
    <dbReference type="NCBI Taxonomy" id="2656915"/>
    <lineage>
        <taxon>Bacteria</taxon>
        <taxon>Pseudomonadati</taxon>
        <taxon>Bacteroidota</taxon>
        <taxon>Chitinophagia</taxon>
        <taxon>Chitinophagales</taxon>
        <taxon>Chitinophagaceae</taxon>
        <taxon>Limnovirga</taxon>
    </lineage>
</organism>
<proteinExistence type="predicted"/>
<accession>A0A8J8FG07</accession>
<keyword evidence="1" id="KW-0472">Membrane</keyword>